<accession>A0AC60P9D2</accession>
<evidence type="ECO:0000313" key="2">
    <source>
        <dbReference type="Proteomes" id="UP000805193"/>
    </source>
</evidence>
<dbReference type="EMBL" id="JABSTQ010010994">
    <property type="protein sequence ID" value="KAG0416039.1"/>
    <property type="molecule type" value="Genomic_DNA"/>
</dbReference>
<evidence type="ECO:0000313" key="1">
    <source>
        <dbReference type="EMBL" id="KAG0416039.1"/>
    </source>
</evidence>
<proteinExistence type="predicted"/>
<comment type="caution">
    <text evidence="1">The sequence shown here is derived from an EMBL/GenBank/DDBJ whole genome shotgun (WGS) entry which is preliminary data.</text>
</comment>
<dbReference type="Proteomes" id="UP000805193">
    <property type="component" value="Unassembled WGS sequence"/>
</dbReference>
<protein>
    <submittedName>
        <fullName evidence="1">Uncharacterized protein</fullName>
    </submittedName>
</protein>
<name>A0AC60P9D2_IXOPE</name>
<sequence>MPVGSKLGFGCFYPISSPVHGPVAYHNNQLVFERSVVPHGGLVRFHCPMQRFHKLAGAPVVQCIDGTFNESLPTCDKALFEQRLVAYVEADYVLAPGGVFVVPPNNPVEITCRRTLEPGGHAPQWQWDANTDVFVKEGTFLVSPTSVLRLHPKEGTMGVFICYDGREDVTLRLEARGDLCPSIPLSRGLKMRSNSIKADFACESPALLQGPVSVRCQHFRRWDREPPVCVYPECTAPVVDENGQVRAPEFPCTLRELSGALEAFSGFRKVRSGDVVAPGENVRFHCAPVGVFMLVGTSQLHCVKGVWSDQMPVCAFGVPNSLAVMITSQHAVAPGGVVHVLPFAQVGLQCVSTDKSLPPQWMHDGEVNVTARESSDMLMSTSMLTFTADPGTDVRFTCTSHPESQWADTRTVHVMATERACPGISSTRGLRVRANYDMAVFSCDPPSQLIGASLLQCQPFGQWDLPVPRCVYPHTKNTTCSGGTGAGTRPVTPPRPAANPVPKPRPAPADVRPVTKPAPIVVPVPDPDPIAEPGGDPDAQTESEDVLGDDRDSPAGAAPKPDVEVDTEPNRDLDPVATPEDSPPLKHVAKVPMREHMEVIERKYAANMTDTDAKEPPKRITLKCPSPDGTFPYPLHCSKFMQCVSGVPRILQCPEGLLFSLELQICRRSAQELRACRDRQRVLLFGFREE</sequence>
<gene>
    <name evidence="1" type="ORF">HPB47_006790</name>
</gene>
<reference evidence="1 2" key="1">
    <citation type="journal article" date="2020" name="Cell">
        <title>Large-Scale Comparative Analyses of Tick Genomes Elucidate Their Genetic Diversity and Vector Capacities.</title>
        <authorList>
            <consortium name="Tick Genome and Microbiome Consortium (TIGMIC)"/>
            <person name="Jia N."/>
            <person name="Wang J."/>
            <person name="Shi W."/>
            <person name="Du L."/>
            <person name="Sun Y."/>
            <person name="Zhan W."/>
            <person name="Jiang J.F."/>
            <person name="Wang Q."/>
            <person name="Zhang B."/>
            <person name="Ji P."/>
            <person name="Bell-Sakyi L."/>
            <person name="Cui X.M."/>
            <person name="Yuan T.T."/>
            <person name="Jiang B.G."/>
            <person name="Yang W.F."/>
            <person name="Lam T.T."/>
            <person name="Chang Q.C."/>
            <person name="Ding S.J."/>
            <person name="Wang X.J."/>
            <person name="Zhu J.G."/>
            <person name="Ruan X.D."/>
            <person name="Zhao L."/>
            <person name="Wei J.T."/>
            <person name="Ye R.Z."/>
            <person name="Que T.C."/>
            <person name="Du C.H."/>
            <person name="Zhou Y.H."/>
            <person name="Cheng J.X."/>
            <person name="Dai P.F."/>
            <person name="Guo W.B."/>
            <person name="Han X.H."/>
            <person name="Huang E.J."/>
            <person name="Li L.F."/>
            <person name="Wei W."/>
            <person name="Gao Y.C."/>
            <person name="Liu J.Z."/>
            <person name="Shao H.Z."/>
            <person name="Wang X."/>
            <person name="Wang C.C."/>
            <person name="Yang T.C."/>
            <person name="Huo Q.B."/>
            <person name="Li W."/>
            <person name="Chen H.Y."/>
            <person name="Chen S.E."/>
            <person name="Zhou L.G."/>
            <person name="Ni X.B."/>
            <person name="Tian J.H."/>
            <person name="Sheng Y."/>
            <person name="Liu T."/>
            <person name="Pan Y.S."/>
            <person name="Xia L.Y."/>
            <person name="Li J."/>
            <person name="Zhao F."/>
            <person name="Cao W.C."/>
        </authorList>
    </citation>
    <scope>NUCLEOTIDE SEQUENCE [LARGE SCALE GENOMIC DNA]</scope>
    <source>
        <strain evidence="1">Iper-2018</strain>
    </source>
</reference>
<keyword evidence="2" id="KW-1185">Reference proteome</keyword>
<organism evidence="1 2">
    <name type="scientific">Ixodes persulcatus</name>
    <name type="common">Taiga tick</name>
    <dbReference type="NCBI Taxonomy" id="34615"/>
    <lineage>
        <taxon>Eukaryota</taxon>
        <taxon>Metazoa</taxon>
        <taxon>Ecdysozoa</taxon>
        <taxon>Arthropoda</taxon>
        <taxon>Chelicerata</taxon>
        <taxon>Arachnida</taxon>
        <taxon>Acari</taxon>
        <taxon>Parasitiformes</taxon>
        <taxon>Ixodida</taxon>
        <taxon>Ixodoidea</taxon>
        <taxon>Ixodidae</taxon>
        <taxon>Ixodinae</taxon>
        <taxon>Ixodes</taxon>
    </lineage>
</organism>